<sequence length="69" mass="7830">GDKADRVGASSQSGNESQAAVELTPYRNVPQHREKLDQRKGIIERYFDYENYISFIEPLTRAGPEPVSF</sequence>
<dbReference type="InterPro" id="IPR005120">
    <property type="entry name" value="UPF3_dom"/>
</dbReference>
<name>A0A0D0CQQ1_9AGAR</name>
<accession>A0A0D0CQQ1</accession>
<organism evidence="3 4">
    <name type="scientific">Collybiopsis luxurians FD-317 M1</name>
    <dbReference type="NCBI Taxonomy" id="944289"/>
    <lineage>
        <taxon>Eukaryota</taxon>
        <taxon>Fungi</taxon>
        <taxon>Dikarya</taxon>
        <taxon>Basidiomycota</taxon>
        <taxon>Agaricomycotina</taxon>
        <taxon>Agaricomycetes</taxon>
        <taxon>Agaricomycetidae</taxon>
        <taxon>Agaricales</taxon>
        <taxon>Marasmiineae</taxon>
        <taxon>Omphalotaceae</taxon>
        <taxon>Collybiopsis</taxon>
        <taxon>Collybiopsis luxurians</taxon>
    </lineage>
</organism>
<feature type="compositionally biased region" description="Polar residues" evidence="1">
    <location>
        <begin position="9"/>
        <end position="18"/>
    </location>
</feature>
<feature type="non-terminal residue" evidence="3">
    <location>
        <position position="1"/>
    </location>
</feature>
<dbReference type="AlphaFoldDB" id="A0A0D0CQQ1"/>
<dbReference type="Proteomes" id="UP000053593">
    <property type="component" value="Unassembled WGS sequence"/>
</dbReference>
<keyword evidence="4" id="KW-1185">Reference proteome</keyword>
<evidence type="ECO:0000313" key="3">
    <source>
        <dbReference type="EMBL" id="KIK61387.1"/>
    </source>
</evidence>
<proteinExistence type="predicted"/>
<feature type="domain" description="UPF3" evidence="2">
    <location>
        <begin position="12"/>
        <end position="61"/>
    </location>
</feature>
<dbReference type="Pfam" id="PF03467">
    <property type="entry name" value="Smg4_UPF3"/>
    <property type="match status" value="1"/>
</dbReference>
<reference evidence="3 4" key="1">
    <citation type="submission" date="2014-04" db="EMBL/GenBank/DDBJ databases">
        <title>Evolutionary Origins and Diversification of the Mycorrhizal Mutualists.</title>
        <authorList>
            <consortium name="DOE Joint Genome Institute"/>
            <consortium name="Mycorrhizal Genomics Consortium"/>
            <person name="Kohler A."/>
            <person name="Kuo A."/>
            <person name="Nagy L.G."/>
            <person name="Floudas D."/>
            <person name="Copeland A."/>
            <person name="Barry K.W."/>
            <person name="Cichocki N."/>
            <person name="Veneault-Fourrey C."/>
            <person name="LaButti K."/>
            <person name="Lindquist E.A."/>
            <person name="Lipzen A."/>
            <person name="Lundell T."/>
            <person name="Morin E."/>
            <person name="Murat C."/>
            <person name="Riley R."/>
            <person name="Ohm R."/>
            <person name="Sun H."/>
            <person name="Tunlid A."/>
            <person name="Henrissat B."/>
            <person name="Grigoriev I.V."/>
            <person name="Hibbett D.S."/>
            <person name="Martin F."/>
        </authorList>
    </citation>
    <scope>NUCLEOTIDE SEQUENCE [LARGE SCALE GENOMIC DNA]</scope>
    <source>
        <strain evidence="3 4">FD-317 M1</strain>
    </source>
</reference>
<dbReference type="HOGENOM" id="CLU_2782772_0_0_1"/>
<dbReference type="EMBL" id="KN834771">
    <property type="protein sequence ID" value="KIK61387.1"/>
    <property type="molecule type" value="Genomic_DNA"/>
</dbReference>
<evidence type="ECO:0000313" key="4">
    <source>
        <dbReference type="Proteomes" id="UP000053593"/>
    </source>
</evidence>
<evidence type="ECO:0000259" key="2">
    <source>
        <dbReference type="Pfam" id="PF03467"/>
    </source>
</evidence>
<protein>
    <recommendedName>
        <fullName evidence="2">UPF3 domain-containing protein</fullName>
    </recommendedName>
</protein>
<gene>
    <name evidence="3" type="ORF">GYMLUDRAFT_225067</name>
</gene>
<feature type="region of interest" description="Disordered" evidence="1">
    <location>
        <begin position="1"/>
        <end position="23"/>
    </location>
</feature>
<evidence type="ECO:0000256" key="1">
    <source>
        <dbReference type="SAM" id="MobiDB-lite"/>
    </source>
</evidence>